<protein>
    <recommendedName>
        <fullName evidence="4">DUF11 domain-containing protein</fullName>
    </recommendedName>
</protein>
<dbReference type="RefSeq" id="WP_245535589.1">
    <property type="nucleotide sequence ID" value="NZ_JAWXXV010000001.1"/>
</dbReference>
<feature type="region of interest" description="Disordered" evidence="1">
    <location>
        <begin position="32"/>
        <end position="64"/>
    </location>
</feature>
<reference evidence="2 3" key="1">
    <citation type="submission" date="2023-11" db="EMBL/GenBank/DDBJ databases">
        <title>MicrobeMod: A computational toolkit for identifying prokaryotic methylation and restriction-modification with nanopore sequencing.</title>
        <authorList>
            <person name="Crits-Christoph A."/>
            <person name="Kang S.C."/>
            <person name="Lee H."/>
            <person name="Ostrov N."/>
        </authorList>
    </citation>
    <scope>NUCLEOTIDE SEQUENCE [LARGE SCALE GENOMIC DNA]</scope>
    <source>
        <strain evidence="2 3">ATCC 14820</strain>
    </source>
</reference>
<evidence type="ECO:0008006" key="4">
    <source>
        <dbReference type="Google" id="ProtNLM"/>
    </source>
</evidence>
<evidence type="ECO:0000313" key="2">
    <source>
        <dbReference type="EMBL" id="MDX5985644.1"/>
    </source>
</evidence>
<dbReference type="EMBL" id="JAWXXV010000001">
    <property type="protein sequence ID" value="MDX5985644.1"/>
    <property type="molecule type" value="Genomic_DNA"/>
</dbReference>
<accession>A0ABU4PQG4</accession>
<name>A0ABU4PQG4_9SPHN</name>
<dbReference type="Proteomes" id="UP001279660">
    <property type="component" value="Unassembled WGS sequence"/>
</dbReference>
<keyword evidence="3" id="KW-1185">Reference proteome</keyword>
<comment type="caution">
    <text evidence="2">The sequence shown here is derived from an EMBL/GenBank/DDBJ whole genome shotgun (WGS) entry which is preliminary data.</text>
</comment>
<evidence type="ECO:0000313" key="3">
    <source>
        <dbReference type="Proteomes" id="UP001279660"/>
    </source>
</evidence>
<proteinExistence type="predicted"/>
<organism evidence="2 3">
    <name type="scientific">Sphingomonas echinoides</name>
    <dbReference type="NCBI Taxonomy" id="59803"/>
    <lineage>
        <taxon>Bacteria</taxon>
        <taxon>Pseudomonadati</taxon>
        <taxon>Pseudomonadota</taxon>
        <taxon>Alphaproteobacteria</taxon>
        <taxon>Sphingomonadales</taxon>
        <taxon>Sphingomonadaceae</taxon>
        <taxon>Sphingomonas</taxon>
    </lineage>
</organism>
<evidence type="ECO:0000256" key="1">
    <source>
        <dbReference type="SAM" id="MobiDB-lite"/>
    </source>
</evidence>
<sequence length="245" mass="25760">MELLLGGAAGAFALAALAGWWWRRRTTDRRSRRYPEPEQFPLGLGEGAEGDLPSAAPAPTPVADPSNAVPAIEPVATADARAVLDVVLTVKRAGTNVLSAAIDYVIVVRNVGESAATEIRLDVRLLSAGQQQDAAIAALFSAPIAQPLAAPFALPPGGAVEQSGMAMHPKQTLEVMQAAGRVLFVPVLTVNLTYDWVGGSGQTARSYVIGIDRGATAKLQPFRLDAPPRMYDTVAALPYPIAETR</sequence>
<gene>
    <name evidence="2" type="ORF">SIL82_15415</name>
</gene>